<name>A0A0N0BGE4_9HYME</name>
<evidence type="ECO:0000256" key="8">
    <source>
        <dbReference type="ARBA" id="ARBA00023242"/>
    </source>
</evidence>
<dbReference type="Pfam" id="PF00145">
    <property type="entry name" value="DNA_methylase"/>
    <property type="match status" value="1"/>
</dbReference>
<dbReference type="STRING" id="166423.A0A0N0BGE4"/>
<dbReference type="PRINTS" id="PR00105">
    <property type="entry name" value="C5METTRFRASE"/>
</dbReference>
<dbReference type="OrthoDB" id="5376140at2759"/>
<evidence type="ECO:0000256" key="3">
    <source>
        <dbReference type="ARBA" id="ARBA00022603"/>
    </source>
</evidence>
<dbReference type="GO" id="GO:0032259">
    <property type="term" value="P:methylation"/>
    <property type="evidence" value="ECO:0007669"/>
    <property type="project" value="UniProtKB-KW"/>
</dbReference>
<dbReference type="InterPro" id="IPR001025">
    <property type="entry name" value="BAH_dom"/>
</dbReference>
<dbReference type="PANTHER" id="PTHR10629">
    <property type="entry name" value="CYTOSINE-SPECIFIC METHYLTRANSFERASE"/>
    <property type="match status" value="1"/>
</dbReference>
<keyword evidence="3 9" id="KW-0489">Methyltransferase</keyword>
<dbReference type="GO" id="GO:0044027">
    <property type="term" value="P:negative regulation of gene expression via chromosomal CpG island methylation"/>
    <property type="evidence" value="ECO:0007669"/>
    <property type="project" value="TreeGrafter"/>
</dbReference>
<dbReference type="GO" id="GO:0003677">
    <property type="term" value="F:DNA binding"/>
    <property type="evidence" value="ECO:0007669"/>
    <property type="project" value="UniProtKB-KW"/>
</dbReference>
<evidence type="ECO:0000256" key="5">
    <source>
        <dbReference type="ARBA" id="ARBA00022691"/>
    </source>
</evidence>
<evidence type="ECO:0000256" key="10">
    <source>
        <dbReference type="RuleBase" id="RU000416"/>
    </source>
</evidence>
<dbReference type="SMART" id="SM00439">
    <property type="entry name" value="BAH"/>
    <property type="match status" value="2"/>
</dbReference>
<reference evidence="12 13" key="1">
    <citation type="submission" date="2015-07" db="EMBL/GenBank/DDBJ databases">
        <title>The genome of Melipona quadrifasciata.</title>
        <authorList>
            <person name="Pan H."/>
            <person name="Kapheim K."/>
        </authorList>
    </citation>
    <scope>NUCLEOTIDE SEQUENCE [LARGE SCALE GENOMIC DNA]</scope>
    <source>
        <strain evidence="12">0111107301</strain>
        <tissue evidence="12">Whole body</tissue>
    </source>
</reference>
<evidence type="ECO:0000259" key="11">
    <source>
        <dbReference type="PROSITE" id="PS51038"/>
    </source>
</evidence>
<proteinExistence type="inferred from homology"/>
<dbReference type="CDD" id="cd04760">
    <property type="entry name" value="BAH_Dnmt1_I"/>
    <property type="match status" value="1"/>
</dbReference>
<evidence type="ECO:0000313" key="12">
    <source>
        <dbReference type="EMBL" id="KOX74441.1"/>
    </source>
</evidence>
<dbReference type="Pfam" id="PF12047">
    <property type="entry name" value="DNMT1-RFD"/>
    <property type="match status" value="1"/>
</dbReference>
<dbReference type="InterPro" id="IPR022702">
    <property type="entry name" value="Cytosine_MeTrfase1_RFD"/>
</dbReference>
<organism evidence="12 13">
    <name type="scientific">Melipona quadrifasciata</name>
    <dbReference type="NCBI Taxonomy" id="166423"/>
    <lineage>
        <taxon>Eukaryota</taxon>
        <taxon>Metazoa</taxon>
        <taxon>Ecdysozoa</taxon>
        <taxon>Arthropoda</taxon>
        <taxon>Hexapoda</taxon>
        <taxon>Insecta</taxon>
        <taxon>Pterygota</taxon>
        <taxon>Neoptera</taxon>
        <taxon>Endopterygota</taxon>
        <taxon>Hymenoptera</taxon>
        <taxon>Apocrita</taxon>
        <taxon>Aculeata</taxon>
        <taxon>Apoidea</taxon>
        <taxon>Anthophila</taxon>
        <taxon>Apidae</taxon>
        <taxon>Melipona</taxon>
    </lineage>
</organism>
<comment type="subcellular location">
    <subcellularLocation>
        <location evidence="1">Nucleus</location>
    </subcellularLocation>
</comment>
<accession>A0A0N0BGE4</accession>
<evidence type="ECO:0000313" key="13">
    <source>
        <dbReference type="Proteomes" id="UP000053105"/>
    </source>
</evidence>
<evidence type="ECO:0000256" key="1">
    <source>
        <dbReference type="ARBA" id="ARBA00004123"/>
    </source>
</evidence>
<dbReference type="InterPro" id="IPR043151">
    <property type="entry name" value="BAH_sf"/>
</dbReference>
<dbReference type="GO" id="GO:0003682">
    <property type="term" value="F:chromatin binding"/>
    <property type="evidence" value="ECO:0007669"/>
    <property type="project" value="InterPro"/>
</dbReference>
<comment type="similarity">
    <text evidence="9 10">Belongs to the class I-like SAM-binding methyltransferase superfamily. C5-methyltransferase family.</text>
</comment>
<evidence type="ECO:0000256" key="7">
    <source>
        <dbReference type="ARBA" id="ARBA00023125"/>
    </source>
</evidence>
<dbReference type="PROSITE" id="PS51038">
    <property type="entry name" value="BAH"/>
    <property type="match status" value="2"/>
</dbReference>
<dbReference type="AlphaFoldDB" id="A0A0N0BGE4"/>
<evidence type="ECO:0000256" key="4">
    <source>
        <dbReference type="ARBA" id="ARBA00022679"/>
    </source>
</evidence>
<keyword evidence="13" id="KW-1185">Reference proteome</keyword>
<comment type="caution">
    <text evidence="9">Lacks conserved residue(s) required for the propagation of feature annotation.</text>
</comment>
<keyword evidence="5 9" id="KW-0949">S-adenosyl-L-methionine</keyword>
<dbReference type="GO" id="GO:0003886">
    <property type="term" value="F:DNA (cytosine-5-)-methyltransferase activity"/>
    <property type="evidence" value="ECO:0007669"/>
    <property type="project" value="UniProtKB-EC"/>
</dbReference>
<dbReference type="GO" id="GO:0006346">
    <property type="term" value="P:DNA methylation-dependent constitutive heterochromatin formation"/>
    <property type="evidence" value="ECO:0007669"/>
    <property type="project" value="InterPro"/>
</dbReference>
<dbReference type="Gene3D" id="3.90.120.10">
    <property type="entry name" value="DNA Methylase, subunit A, domain 2"/>
    <property type="match status" value="1"/>
</dbReference>
<keyword evidence="6" id="KW-0677">Repeat</keyword>
<dbReference type="PROSITE" id="PS51679">
    <property type="entry name" value="SAM_MT_C5"/>
    <property type="match status" value="1"/>
</dbReference>
<dbReference type="PIRSF" id="PIRSF037404">
    <property type="entry name" value="DNMT1"/>
    <property type="match status" value="1"/>
</dbReference>
<sequence length="1113" mass="129298">MCIKCEYCRQTDIKIYQGHPNGAVNENIALIDPKLHLFRDEIFFTHESGQYPKTKLTCFSVYDKKHHLCAFNTGLIEEKVQLYFSGYIKSIYEEDASPEGGVPAKDMGPINRWYTSRFDEKKKLIHVIFITNSCEYILMDPSEEYAPFMDVLKEKIFISKCIIEFLLDEINLRYEDLINKLQTIVLPKGIAKLSENSLLKHARFICHQVSLFNNSTSAIDLTNSPCMRTLLNFASTATQLVKNIFGNIKLIQKIDFKYVSLKIVSLHMYLIYLQTRFSTKTKLQIKIFYFVFCLVNVVQRNLSKTKKTKNKTKEASKNIFKEFEKDIVWVGDQITSDNVKTFYGSVIIGDEEIKLNDYVLVELKSQAIPSYVAKVIYMWENTSGIKQFHANWLYRGNDTILKEISDPTELFLSYDCDDVPLKAVRSKCTVIFKDVSKNWAELCNTNLNFETEMKDPDDKTFFYQKRYIPELVRFEDPLPDLKCFHKKNSHKFCSACAHLWTVEQFNLPKPELKDNVDEDMYPEYYKKFFCNNVKVHDPFCIGYINQIYAITNDVLISPYDIFIKVNKLYRSENTHKNCTLVEQADINMVYWSDDVYDIEFLKVIEKCYLTYSGNLNQTVEEWSAEGPNRFYFNEAYNAEKEMFYKPPYHATCIGIYKKCIYKNEENLKFKDEKTVENEKILFASRPTEYNKISKRLKTLDVFAGCGGLSEGLHQSGVAETLWAIEKEKPLANAFLLNNANTTVFTEDCNILLKKVMNGEIVNEIDQKFPQKGQVELLCGGLPYQGFSIMNIFNSKKCTDLKNSLIVTYLSYCDYYRPNFFIMENVRNFVYFKNSIILKLTLQCLIRMGYQCTFGVLQAGSYGVPQNRQRVIILAAAPGQILPKYPKPIHTFYDRNMRLWFDNKQIRGKQLLLRDHISTKMALLDEARIAYIPINGNWLDLPNIVVKLRDGTYTNKLKYTHDDKRYGRSTTGAYRGVCRCCMRKKCNPRDKQAKTLIPWSTVHTKVPVSSSTLSRLQWNGYFATTTTRIASVQWQGRVFHPVQNRLATVREWARSQGFSDSYRFYGSIRQKQIQIGNAVPPPLALAIGLELRKCIKNENVITETSIKIEPIEQS</sequence>
<dbReference type="Proteomes" id="UP000053105">
    <property type="component" value="Unassembled WGS sequence"/>
</dbReference>
<keyword evidence="7" id="KW-0238">DNA-binding</keyword>
<dbReference type="Pfam" id="PF01426">
    <property type="entry name" value="BAH"/>
    <property type="match status" value="2"/>
</dbReference>
<feature type="domain" description="BAH" evidence="11">
    <location>
        <begin position="519"/>
        <end position="647"/>
    </location>
</feature>
<protein>
    <recommendedName>
        <fullName evidence="2">DNA (cytosine-5-)-methyltransferase</fullName>
        <ecNumber evidence="2">2.1.1.37</ecNumber>
    </recommendedName>
</protein>
<dbReference type="InterPro" id="IPR050390">
    <property type="entry name" value="C5-Methyltransferase"/>
</dbReference>
<evidence type="ECO:0000256" key="6">
    <source>
        <dbReference type="ARBA" id="ARBA00022737"/>
    </source>
</evidence>
<dbReference type="PANTHER" id="PTHR10629:SF52">
    <property type="entry name" value="DNA (CYTOSINE-5)-METHYLTRANSFERASE 1"/>
    <property type="match status" value="1"/>
</dbReference>
<dbReference type="Gene3D" id="1.10.10.2230">
    <property type="match status" value="1"/>
</dbReference>
<dbReference type="InterPro" id="IPR029063">
    <property type="entry name" value="SAM-dependent_MTases_sf"/>
</dbReference>
<feature type="domain" description="BAH" evidence="11">
    <location>
        <begin position="351"/>
        <end position="478"/>
    </location>
</feature>
<dbReference type="Gene3D" id="3.40.50.150">
    <property type="entry name" value="Vaccinia Virus protein VP39"/>
    <property type="match status" value="1"/>
</dbReference>
<dbReference type="Gene3D" id="2.30.30.490">
    <property type="match status" value="2"/>
</dbReference>
<dbReference type="GO" id="GO:0005634">
    <property type="term" value="C:nucleus"/>
    <property type="evidence" value="ECO:0007669"/>
    <property type="project" value="UniProtKB-SubCell"/>
</dbReference>
<keyword evidence="4 9" id="KW-0808">Transferase</keyword>
<evidence type="ECO:0000256" key="9">
    <source>
        <dbReference type="PROSITE-ProRule" id="PRU01016"/>
    </source>
</evidence>
<dbReference type="NCBIfam" id="TIGR00675">
    <property type="entry name" value="dcm"/>
    <property type="match status" value="1"/>
</dbReference>
<dbReference type="EC" id="2.1.1.37" evidence="2"/>
<keyword evidence="8" id="KW-0539">Nucleus</keyword>
<gene>
    <name evidence="12" type="ORF">WN51_00424</name>
</gene>
<evidence type="ECO:0000256" key="2">
    <source>
        <dbReference type="ARBA" id="ARBA00011975"/>
    </source>
</evidence>
<dbReference type="SUPFAM" id="SSF53335">
    <property type="entry name" value="S-adenosyl-L-methionine-dependent methyltransferases"/>
    <property type="match status" value="1"/>
</dbReference>
<dbReference type="InterPro" id="IPR001525">
    <property type="entry name" value="C5_MeTfrase"/>
</dbReference>
<dbReference type="EMBL" id="KQ435789">
    <property type="protein sequence ID" value="KOX74441.1"/>
    <property type="molecule type" value="Genomic_DNA"/>
</dbReference>